<keyword evidence="3" id="KW-1185">Reference proteome</keyword>
<dbReference type="InterPro" id="IPR043128">
    <property type="entry name" value="Rev_trsase/Diguanyl_cyclase"/>
</dbReference>
<dbReference type="SUPFAM" id="SSF57756">
    <property type="entry name" value="Retrovirus zinc finger-like domains"/>
    <property type="match status" value="1"/>
</dbReference>
<dbReference type="GO" id="GO:0003676">
    <property type="term" value="F:nucleic acid binding"/>
    <property type="evidence" value="ECO:0007669"/>
    <property type="project" value="InterPro"/>
</dbReference>
<dbReference type="CDD" id="cd01647">
    <property type="entry name" value="RT_LTR"/>
    <property type="match status" value="1"/>
</dbReference>
<organism evidence="2 3">
    <name type="scientific">Cajanus cajan</name>
    <name type="common">Pigeon pea</name>
    <name type="synonym">Cajanus indicus</name>
    <dbReference type="NCBI Taxonomy" id="3821"/>
    <lineage>
        <taxon>Eukaryota</taxon>
        <taxon>Viridiplantae</taxon>
        <taxon>Streptophyta</taxon>
        <taxon>Embryophyta</taxon>
        <taxon>Tracheophyta</taxon>
        <taxon>Spermatophyta</taxon>
        <taxon>Magnoliopsida</taxon>
        <taxon>eudicotyledons</taxon>
        <taxon>Gunneridae</taxon>
        <taxon>Pentapetalae</taxon>
        <taxon>rosids</taxon>
        <taxon>fabids</taxon>
        <taxon>Fabales</taxon>
        <taxon>Fabaceae</taxon>
        <taxon>Papilionoideae</taxon>
        <taxon>50 kb inversion clade</taxon>
        <taxon>NPAAA clade</taxon>
        <taxon>indigoferoid/millettioid clade</taxon>
        <taxon>Phaseoleae</taxon>
        <taxon>Cajanus</taxon>
    </lineage>
</organism>
<evidence type="ECO:0000313" key="2">
    <source>
        <dbReference type="EMBL" id="KYP40857.1"/>
    </source>
</evidence>
<feature type="domain" description="Reverse transcriptase" evidence="1">
    <location>
        <begin position="307"/>
        <end position="486"/>
    </location>
</feature>
<dbReference type="EMBL" id="KQ483809">
    <property type="protein sequence ID" value="KYP40857.1"/>
    <property type="molecule type" value="Genomic_DNA"/>
</dbReference>
<dbReference type="InterPro" id="IPR036875">
    <property type="entry name" value="Znf_CCHC_sf"/>
</dbReference>
<evidence type="ECO:0000313" key="3">
    <source>
        <dbReference type="Proteomes" id="UP000075243"/>
    </source>
</evidence>
<proteinExistence type="predicted"/>
<sequence>MDCPLTQKVKLATFMLTVDAHFWWEGALWRILDNFKKVFLEKYFPDDVRSRKEMEFLELKQGNDTVEVYAAKFDALVRYCIHYHGESGERAKCIKFVNCLLPEVKTAINYQEIYHFPTLVNKCSIYDRDNRARATFYKGVGGPIRAVNSSTLGKSKPYSAPTRFQGSIAVANKSKSFIKGSNVNATGIVGGSTSISSGRCRKCGRIIGHNQSECQDKEITCFNCNGKGHISTQYLEPPRTRVIGSGLQVERPKTVGRYFLRMCLVYHLREIEFSIDLVPGTSPISITPYRMSPKELVELKKQIKGLQEKQFIRPSALPCGAPILLVKKKDGSMRLCVDYRQLNKVTIKNKYPLPRIDDLIDQLVGACVFSKIDLRSGYHQIRVRAEDVPKTAFGTRYGHYEYLVMLFGVTNAHGVFMDYMNRTFHPYLDKFIVVFIDDILVYSKTREENVERLRIVLQTLKEKQLYAKLSKCEFWLDSVNFLGHVIPKGGIAVDPTKVEAVLE</sequence>
<protein>
    <submittedName>
        <fullName evidence="2">Transposon Ty3-G Gag-Pol polyprotein</fullName>
    </submittedName>
</protein>
<dbReference type="SUPFAM" id="SSF56672">
    <property type="entry name" value="DNA/RNA polymerases"/>
    <property type="match status" value="1"/>
</dbReference>
<evidence type="ECO:0000259" key="1">
    <source>
        <dbReference type="PROSITE" id="PS50878"/>
    </source>
</evidence>
<dbReference type="Gene3D" id="3.10.10.10">
    <property type="entry name" value="HIV Type 1 Reverse Transcriptase, subunit A, domain 1"/>
    <property type="match status" value="1"/>
</dbReference>
<dbReference type="Gramene" id="C.cajan_37043.t">
    <property type="protein sequence ID" value="C.cajan_37043.t"/>
    <property type="gene ID" value="C.cajan_37043"/>
</dbReference>
<reference evidence="2" key="1">
    <citation type="journal article" date="2012" name="Nat. Biotechnol.">
        <title>Draft genome sequence of pigeonpea (Cajanus cajan), an orphan legume crop of resource-poor farmers.</title>
        <authorList>
            <person name="Varshney R.K."/>
            <person name="Chen W."/>
            <person name="Li Y."/>
            <person name="Bharti A.K."/>
            <person name="Saxena R.K."/>
            <person name="Schlueter J.A."/>
            <person name="Donoghue M.T."/>
            <person name="Azam S."/>
            <person name="Fan G."/>
            <person name="Whaley A.M."/>
            <person name="Farmer A.D."/>
            <person name="Sheridan J."/>
            <person name="Iwata A."/>
            <person name="Tuteja R."/>
            <person name="Penmetsa R.V."/>
            <person name="Wu W."/>
            <person name="Upadhyaya H.D."/>
            <person name="Yang S.P."/>
            <person name="Shah T."/>
            <person name="Saxena K.B."/>
            <person name="Michael T."/>
            <person name="McCombie W.R."/>
            <person name="Yang B."/>
            <person name="Zhang G."/>
            <person name="Yang H."/>
            <person name="Wang J."/>
            <person name="Spillane C."/>
            <person name="Cook D.R."/>
            <person name="May G.D."/>
            <person name="Xu X."/>
            <person name="Jackson S.A."/>
        </authorList>
    </citation>
    <scope>NUCLEOTIDE SEQUENCE [LARGE SCALE GENOMIC DNA]</scope>
</reference>
<dbReference type="Pfam" id="PF03732">
    <property type="entry name" value="Retrotrans_gag"/>
    <property type="match status" value="1"/>
</dbReference>
<name>A0A151REE0_CAJCA</name>
<dbReference type="PROSITE" id="PS50878">
    <property type="entry name" value="RT_POL"/>
    <property type="match status" value="1"/>
</dbReference>
<accession>A0A151REE0</accession>
<dbReference type="Pfam" id="PF00078">
    <property type="entry name" value="RVT_1"/>
    <property type="match status" value="1"/>
</dbReference>
<gene>
    <name evidence="2" type="ORF">KK1_037781</name>
</gene>
<dbReference type="InterPro" id="IPR000477">
    <property type="entry name" value="RT_dom"/>
</dbReference>
<dbReference type="AlphaFoldDB" id="A0A151REE0"/>
<dbReference type="InterPro" id="IPR043502">
    <property type="entry name" value="DNA/RNA_pol_sf"/>
</dbReference>
<dbReference type="Gene3D" id="4.10.60.10">
    <property type="entry name" value="Zinc finger, CCHC-type"/>
    <property type="match status" value="1"/>
</dbReference>
<dbReference type="Proteomes" id="UP000075243">
    <property type="component" value="Unassembled WGS sequence"/>
</dbReference>
<dbReference type="InterPro" id="IPR053134">
    <property type="entry name" value="RNA-dir_DNA_polymerase"/>
</dbReference>
<dbReference type="PANTHER" id="PTHR24559">
    <property type="entry name" value="TRANSPOSON TY3-I GAG-POL POLYPROTEIN"/>
    <property type="match status" value="1"/>
</dbReference>
<dbReference type="GO" id="GO:0008270">
    <property type="term" value="F:zinc ion binding"/>
    <property type="evidence" value="ECO:0007669"/>
    <property type="project" value="InterPro"/>
</dbReference>
<dbReference type="Gene3D" id="3.30.70.270">
    <property type="match status" value="1"/>
</dbReference>
<dbReference type="PANTHER" id="PTHR24559:SF444">
    <property type="entry name" value="REVERSE TRANSCRIPTASE DOMAIN-CONTAINING PROTEIN"/>
    <property type="match status" value="1"/>
</dbReference>
<dbReference type="InterPro" id="IPR005162">
    <property type="entry name" value="Retrotrans_gag_dom"/>
</dbReference>